<evidence type="ECO:0000313" key="2">
    <source>
        <dbReference type="EMBL" id="GFX97280.1"/>
    </source>
</evidence>
<dbReference type="Proteomes" id="UP000887159">
    <property type="component" value="Unassembled WGS sequence"/>
</dbReference>
<name>A0A8X6RMN1_TRICX</name>
<feature type="compositionally biased region" description="Basic and acidic residues" evidence="1">
    <location>
        <begin position="1"/>
        <end position="14"/>
    </location>
</feature>
<proteinExistence type="predicted"/>
<feature type="region of interest" description="Disordered" evidence="1">
    <location>
        <begin position="1"/>
        <end position="20"/>
    </location>
</feature>
<reference evidence="2" key="1">
    <citation type="submission" date="2020-08" db="EMBL/GenBank/DDBJ databases">
        <title>Multicomponent nature underlies the extraordinary mechanical properties of spider dragline silk.</title>
        <authorList>
            <person name="Kono N."/>
            <person name="Nakamura H."/>
            <person name="Mori M."/>
            <person name="Yoshida Y."/>
            <person name="Ohtoshi R."/>
            <person name="Malay A.D."/>
            <person name="Moran D.A.P."/>
            <person name="Tomita M."/>
            <person name="Numata K."/>
            <person name="Arakawa K."/>
        </authorList>
    </citation>
    <scope>NUCLEOTIDE SEQUENCE</scope>
</reference>
<comment type="caution">
    <text evidence="2">The sequence shown here is derived from an EMBL/GenBank/DDBJ whole genome shotgun (WGS) entry which is preliminary data.</text>
</comment>
<dbReference type="AlphaFoldDB" id="A0A8X6RMN1"/>
<organism evidence="2 3">
    <name type="scientific">Trichonephila clavipes</name>
    <name type="common">Golden silk orbweaver</name>
    <name type="synonym">Nephila clavipes</name>
    <dbReference type="NCBI Taxonomy" id="2585209"/>
    <lineage>
        <taxon>Eukaryota</taxon>
        <taxon>Metazoa</taxon>
        <taxon>Ecdysozoa</taxon>
        <taxon>Arthropoda</taxon>
        <taxon>Chelicerata</taxon>
        <taxon>Arachnida</taxon>
        <taxon>Araneae</taxon>
        <taxon>Araneomorphae</taxon>
        <taxon>Entelegynae</taxon>
        <taxon>Araneoidea</taxon>
        <taxon>Nephilidae</taxon>
        <taxon>Trichonephila</taxon>
    </lineage>
</organism>
<keyword evidence="3" id="KW-1185">Reference proteome</keyword>
<accession>A0A8X6RMN1</accession>
<protein>
    <submittedName>
        <fullName evidence="2">Uncharacterized protein</fullName>
    </submittedName>
</protein>
<evidence type="ECO:0000313" key="3">
    <source>
        <dbReference type="Proteomes" id="UP000887159"/>
    </source>
</evidence>
<sequence>MVRDLEHRRQKTDSAPEPTDFSWTKWSGLHALGGPTRRIHSRRTSPTPSSVTLTPRCATLFKVSDDAVSIACGAATEERFPSSLTSAPDRNNRVHETTLPLALLNPSPSLTRGRNCFVKVVSIRVQLLKFDINEKNQG</sequence>
<evidence type="ECO:0000256" key="1">
    <source>
        <dbReference type="SAM" id="MobiDB-lite"/>
    </source>
</evidence>
<gene>
    <name evidence="2" type="ORF">TNCV_1076511</name>
</gene>
<dbReference type="EMBL" id="BMAU01021197">
    <property type="protein sequence ID" value="GFX97280.1"/>
    <property type="molecule type" value="Genomic_DNA"/>
</dbReference>